<name>A0A842J7Y1_9BACT</name>
<dbReference type="EMBL" id="JACLZK010000001">
    <property type="protein sequence ID" value="MBC2882665.1"/>
    <property type="molecule type" value="Genomic_DNA"/>
</dbReference>
<feature type="chain" id="PRO_5032900831" description="Secreted protein" evidence="2">
    <location>
        <begin position="21"/>
        <end position="131"/>
    </location>
</feature>
<dbReference type="GO" id="GO:0032259">
    <property type="term" value="P:methylation"/>
    <property type="evidence" value="ECO:0007669"/>
    <property type="project" value="InterPro"/>
</dbReference>
<feature type="signal peptide" evidence="2">
    <location>
        <begin position="1"/>
        <end position="20"/>
    </location>
</feature>
<comment type="caution">
    <text evidence="3">The sequence shown here is derived from an EMBL/GenBank/DDBJ whole genome shotgun (WGS) entry which is preliminary data.</text>
</comment>
<protein>
    <recommendedName>
        <fullName evidence="5">Secreted protein</fullName>
    </recommendedName>
</protein>
<evidence type="ECO:0008006" key="5">
    <source>
        <dbReference type="Google" id="ProtNLM"/>
    </source>
</evidence>
<evidence type="ECO:0000256" key="2">
    <source>
        <dbReference type="SAM" id="SignalP"/>
    </source>
</evidence>
<evidence type="ECO:0000313" key="3">
    <source>
        <dbReference type="EMBL" id="MBC2882665.1"/>
    </source>
</evidence>
<proteinExistence type="predicted"/>
<evidence type="ECO:0000313" key="4">
    <source>
        <dbReference type="Proteomes" id="UP000552683"/>
    </source>
</evidence>
<evidence type="ECO:0000256" key="1">
    <source>
        <dbReference type="SAM" id="MobiDB-lite"/>
    </source>
</evidence>
<feature type="compositionally biased region" description="Low complexity" evidence="1">
    <location>
        <begin position="83"/>
        <end position="92"/>
    </location>
</feature>
<gene>
    <name evidence="3" type="ORF">H7R39_05245</name>
</gene>
<organism evidence="3 4">
    <name type="scientific">Campylobacter massiliensis</name>
    <dbReference type="NCBI Taxonomy" id="2762557"/>
    <lineage>
        <taxon>Bacteria</taxon>
        <taxon>Pseudomonadati</taxon>
        <taxon>Campylobacterota</taxon>
        <taxon>Epsilonproteobacteria</taxon>
        <taxon>Campylobacterales</taxon>
        <taxon>Campylobacteraceae</taxon>
        <taxon>Campylobacter</taxon>
    </lineage>
</organism>
<reference evidence="3 4" key="1">
    <citation type="submission" date="2020-08" db="EMBL/GenBank/DDBJ databases">
        <title>Complete genome and description of Campylobacter massiliensis Marseille-Q3452 sp. nov.</title>
        <authorList>
            <person name="Antezack A."/>
        </authorList>
    </citation>
    <scope>NUCLEOTIDE SEQUENCE [LARGE SCALE GENOMIC DNA]</scope>
    <source>
        <strain evidence="3 4">Marseille-Q3452</strain>
    </source>
</reference>
<dbReference type="Proteomes" id="UP000552683">
    <property type="component" value="Unassembled WGS sequence"/>
</dbReference>
<keyword evidence="4" id="KW-1185">Reference proteome</keyword>
<dbReference type="RefSeq" id="WP_185898256.1">
    <property type="nucleotide sequence ID" value="NZ_JACLZK010000001.1"/>
</dbReference>
<feature type="compositionally biased region" description="Basic and acidic residues" evidence="1">
    <location>
        <begin position="93"/>
        <end position="118"/>
    </location>
</feature>
<dbReference type="PROSITE" id="PS00092">
    <property type="entry name" value="N6_MTASE"/>
    <property type="match status" value="1"/>
</dbReference>
<accession>A0A842J7Y1</accession>
<keyword evidence="2" id="KW-0732">Signal</keyword>
<dbReference type="GO" id="GO:0003676">
    <property type="term" value="F:nucleic acid binding"/>
    <property type="evidence" value="ECO:0007669"/>
    <property type="project" value="InterPro"/>
</dbReference>
<feature type="region of interest" description="Disordered" evidence="1">
    <location>
        <begin position="83"/>
        <end position="131"/>
    </location>
</feature>
<dbReference type="GO" id="GO:0008168">
    <property type="term" value="F:methyltransferase activity"/>
    <property type="evidence" value="ECO:0007669"/>
    <property type="project" value="InterPro"/>
</dbReference>
<sequence length="131" mass="15757">MKKLVLIAIFSALCLNFANAYDNYSNESLIVIPDNSYKYKKRRHRDRYDDDVIIYMDPPYGRYKQSDRGRDYRDKLVDQYIKNNNIKKGGSNKSDDRSYERGYDDGYDDGYRDRRDDYYYSPRPQIGIRVK</sequence>
<dbReference type="InterPro" id="IPR002052">
    <property type="entry name" value="DNA_methylase_N6_adenine_CS"/>
</dbReference>
<dbReference type="AlphaFoldDB" id="A0A842J7Y1"/>